<dbReference type="InterPro" id="IPR035897">
    <property type="entry name" value="Toll_tir_struct_dom_sf"/>
</dbReference>
<dbReference type="OrthoDB" id="1081807at2759"/>
<feature type="compositionally biased region" description="Basic and acidic residues" evidence="7">
    <location>
        <begin position="397"/>
        <end position="408"/>
    </location>
</feature>
<dbReference type="SUPFAM" id="SSF52200">
    <property type="entry name" value="Toll/Interleukin receptor TIR domain"/>
    <property type="match status" value="1"/>
</dbReference>
<dbReference type="GO" id="GO:0005886">
    <property type="term" value="C:plasma membrane"/>
    <property type="evidence" value="ECO:0007669"/>
    <property type="project" value="TreeGrafter"/>
</dbReference>
<dbReference type="SMART" id="SM00255">
    <property type="entry name" value="TIR"/>
    <property type="match status" value="1"/>
</dbReference>
<dbReference type="PROSITE" id="PS50104">
    <property type="entry name" value="TIR"/>
    <property type="match status" value="1"/>
</dbReference>
<dbReference type="GO" id="GO:0038023">
    <property type="term" value="F:signaling receptor activity"/>
    <property type="evidence" value="ECO:0007669"/>
    <property type="project" value="TreeGrafter"/>
</dbReference>
<evidence type="ECO:0000256" key="6">
    <source>
        <dbReference type="ARBA" id="ARBA00023136"/>
    </source>
</evidence>
<dbReference type="PANTHER" id="PTHR24365:SF530">
    <property type="entry name" value="MSTPROX-RELATED"/>
    <property type="match status" value="1"/>
</dbReference>
<evidence type="ECO:0000256" key="8">
    <source>
        <dbReference type="SAM" id="Phobius"/>
    </source>
</evidence>
<feature type="transmembrane region" description="Helical" evidence="8">
    <location>
        <begin position="184"/>
        <end position="203"/>
    </location>
</feature>
<organism evidence="10 11">
    <name type="scientific">Mytilus coruscus</name>
    <name type="common">Sea mussel</name>
    <dbReference type="NCBI Taxonomy" id="42192"/>
    <lineage>
        <taxon>Eukaryota</taxon>
        <taxon>Metazoa</taxon>
        <taxon>Spiralia</taxon>
        <taxon>Lophotrochozoa</taxon>
        <taxon>Mollusca</taxon>
        <taxon>Bivalvia</taxon>
        <taxon>Autobranchia</taxon>
        <taxon>Pteriomorphia</taxon>
        <taxon>Mytilida</taxon>
        <taxon>Mytiloidea</taxon>
        <taxon>Mytilidae</taxon>
        <taxon>Mytilinae</taxon>
        <taxon>Mytilus</taxon>
    </lineage>
</organism>
<keyword evidence="6 8" id="KW-0472">Membrane</keyword>
<feature type="domain" description="TIR" evidence="9">
    <location>
        <begin position="233"/>
        <end position="370"/>
    </location>
</feature>
<accession>A0A6J8EUR2</accession>
<evidence type="ECO:0000259" key="9">
    <source>
        <dbReference type="PROSITE" id="PS50104"/>
    </source>
</evidence>
<evidence type="ECO:0000313" key="10">
    <source>
        <dbReference type="EMBL" id="CAC5423442.1"/>
    </source>
</evidence>
<keyword evidence="11" id="KW-1185">Reference proteome</keyword>
<evidence type="ECO:0000256" key="1">
    <source>
        <dbReference type="ARBA" id="ARBA00004167"/>
    </source>
</evidence>
<dbReference type="PRINTS" id="PR01537">
    <property type="entry name" value="INTRLKN1R1F"/>
</dbReference>
<keyword evidence="4" id="KW-0732">Signal</keyword>
<evidence type="ECO:0000256" key="4">
    <source>
        <dbReference type="ARBA" id="ARBA00022729"/>
    </source>
</evidence>
<dbReference type="Proteomes" id="UP000507470">
    <property type="component" value="Unassembled WGS sequence"/>
</dbReference>
<evidence type="ECO:0000313" key="11">
    <source>
        <dbReference type="Proteomes" id="UP000507470"/>
    </source>
</evidence>
<feature type="region of interest" description="Disordered" evidence="7">
    <location>
        <begin position="379"/>
        <end position="408"/>
    </location>
</feature>
<evidence type="ECO:0000256" key="7">
    <source>
        <dbReference type="SAM" id="MobiDB-lite"/>
    </source>
</evidence>
<dbReference type="PANTHER" id="PTHR24365">
    <property type="entry name" value="TOLL-LIKE RECEPTOR"/>
    <property type="match status" value="1"/>
</dbReference>
<dbReference type="InterPro" id="IPR001611">
    <property type="entry name" value="Leu-rich_rpt"/>
</dbReference>
<dbReference type="EMBL" id="CACVKT020009786">
    <property type="protein sequence ID" value="CAC5423442.1"/>
    <property type="molecule type" value="Genomic_DNA"/>
</dbReference>
<comment type="subcellular location">
    <subcellularLocation>
        <location evidence="1">Membrane</location>
        <topology evidence="1">Single-pass membrane protein</topology>
    </subcellularLocation>
</comment>
<dbReference type="GO" id="GO:0007165">
    <property type="term" value="P:signal transduction"/>
    <property type="evidence" value="ECO:0007669"/>
    <property type="project" value="InterPro"/>
</dbReference>
<keyword evidence="5 8" id="KW-1133">Transmembrane helix</keyword>
<reference evidence="10 11" key="1">
    <citation type="submission" date="2020-06" db="EMBL/GenBank/DDBJ databases">
        <authorList>
            <person name="Li R."/>
            <person name="Bekaert M."/>
        </authorList>
    </citation>
    <scope>NUCLEOTIDE SEQUENCE [LARGE SCALE GENOMIC DNA]</scope>
    <source>
        <strain evidence="11">wild</strain>
    </source>
</reference>
<keyword evidence="3 8" id="KW-0812">Transmembrane</keyword>
<dbReference type="Gene3D" id="3.80.10.10">
    <property type="entry name" value="Ribonuclease Inhibitor"/>
    <property type="match status" value="1"/>
</dbReference>
<dbReference type="Pfam" id="PF01582">
    <property type="entry name" value="TIR"/>
    <property type="match status" value="1"/>
</dbReference>
<proteinExistence type="inferred from homology"/>
<dbReference type="InterPro" id="IPR032675">
    <property type="entry name" value="LRR_dom_sf"/>
</dbReference>
<dbReference type="Gene3D" id="3.40.50.10140">
    <property type="entry name" value="Toll/interleukin-1 receptor homology (TIR) domain"/>
    <property type="match status" value="1"/>
</dbReference>
<comment type="similarity">
    <text evidence="2">Belongs to the Toll-like receptor family.</text>
</comment>
<gene>
    <name evidence="10" type="ORF">MCOR_55447</name>
</gene>
<evidence type="ECO:0000256" key="3">
    <source>
        <dbReference type="ARBA" id="ARBA00022692"/>
    </source>
</evidence>
<feature type="compositionally biased region" description="Low complexity" evidence="7">
    <location>
        <begin position="379"/>
        <end position="392"/>
    </location>
</feature>
<protein>
    <recommendedName>
        <fullName evidence="9">TIR domain-containing protein</fullName>
    </recommendedName>
</protein>
<evidence type="ECO:0000256" key="2">
    <source>
        <dbReference type="ARBA" id="ARBA00009634"/>
    </source>
</evidence>
<dbReference type="SUPFAM" id="SSF52058">
    <property type="entry name" value="L domain-like"/>
    <property type="match status" value="1"/>
</dbReference>
<evidence type="ECO:0000256" key="5">
    <source>
        <dbReference type="ARBA" id="ARBA00022989"/>
    </source>
</evidence>
<dbReference type="Pfam" id="PF13855">
    <property type="entry name" value="LRR_8"/>
    <property type="match status" value="1"/>
</dbReference>
<dbReference type="InterPro" id="IPR000157">
    <property type="entry name" value="TIR_dom"/>
</dbReference>
<name>A0A6J8EUR2_MYTCO</name>
<dbReference type="AlphaFoldDB" id="A0A6J8EUR2"/>
<sequence>MLQNLSFRVVPTDLEIFKGLQHLRSLDLSYSDLPFSPMASEILFKSLSNLTKLTLQNVGWKNMPYNIFHMLPYLETLDLSNNEINYLNWSHFRYPKYLKEINLSNNRIFLDGKITIPSSILSLKSLDISNNSIYCTCDSLLFFEELALHNVTIKHHPEAYICTSPINMSGKSIADVQCKQQLEIIVYTIIMTVLFVSAFAIIAHKYRYRIRYLIHISRSRRSWKIRKQTAQPLVFDGFVIYSEPDKNWLYNNLLPFLEKQHGYKLCIHDRDFQYGRLIVDNIVENMKNSRKIVLILSESFAESKWCQFEVLLAHERFLEQGPDSLISIKLEEITSFLMTNTLETLIKFATHAVWSDHNKEEFYVRILDCFQEKKDFFDRNNSSRSQPQNSPSHAKKTKEEEKSNMNVSEKFEQNEIRCMLFKICSSVNHMSETLYKRMDALEESVKGDITFLKNKVRKLETSIASLQGNISDS</sequence>